<organism evidence="1">
    <name type="scientific">Anopheles marajoara</name>
    <dbReference type="NCBI Taxonomy" id="58244"/>
    <lineage>
        <taxon>Eukaryota</taxon>
        <taxon>Metazoa</taxon>
        <taxon>Ecdysozoa</taxon>
        <taxon>Arthropoda</taxon>
        <taxon>Hexapoda</taxon>
        <taxon>Insecta</taxon>
        <taxon>Pterygota</taxon>
        <taxon>Neoptera</taxon>
        <taxon>Endopterygota</taxon>
        <taxon>Diptera</taxon>
        <taxon>Nematocera</taxon>
        <taxon>Culicoidea</taxon>
        <taxon>Culicidae</taxon>
        <taxon>Anophelinae</taxon>
        <taxon>Anopheles</taxon>
    </lineage>
</organism>
<evidence type="ECO:0000313" key="1">
    <source>
        <dbReference type="EMBL" id="MBW61609.1"/>
    </source>
</evidence>
<dbReference type="EMBL" id="GGFJ01012468">
    <property type="protein sequence ID" value="MBW61609.1"/>
    <property type="molecule type" value="Transcribed_RNA"/>
</dbReference>
<protein>
    <submittedName>
        <fullName evidence="1">Putative secreted protein</fullName>
    </submittedName>
</protein>
<sequence length="103" mass="11521">MGSQRAAWLLVAATAESGILVRCTSRSSQNGLRVSCCCWNSRNALHASERTQFTHDLLSRIPSLSLFHEAHDRTRLGRERVDSHASAQFCCWLPFFTDSDPSP</sequence>
<accession>A0A2M4C8M8</accession>
<reference evidence="1" key="1">
    <citation type="submission" date="2018-01" db="EMBL/GenBank/DDBJ databases">
        <title>An insight into the sialome of Amazonian anophelines.</title>
        <authorList>
            <person name="Ribeiro J.M."/>
            <person name="Scarpassa V."/>
            <person name="Calvo E."/>
        </authorList>
    </citation>
    <scope>NUCLEOTIDE SEQUENCE</scope>
    <source>
        <tissue evidence="1">Salivary glands</tissue>
    </source>
</reference>
<dbReference type="AlphaFoldDB" id="A0A2M4C8M8"/>
<proteinExistence type="predicted"/>
<name>A0A2M4C8M8_9DIPT</name>